<reference evidence="3" key="1">
    <citation type="submission" date="2013-02" db="EMBL/GenBank/DDBJ databases">
        <title>Comparative genomics of Borrelia species.</title>
        <authorList>
            <person name="Schwan T.G."/>
            <person name="Raffel S.J."/>
            <person name="Porcella S.F."/>
        </authorList>
    </citation>
    <scope>NUCLEOTIDE SEQUENCE</scope>
    <source>
        <strain evidence="3">YOR</strain>
        <plasmid evidence="3">unnamed</plasmid>
    </source>
</reference>
<evidence type="ECO:0000256" key="2">
    <source>
        <dbReference type="SAM" id="Phobius"/>
    </source>
</evidence>
<dbReference type="EMBL" id="CP004157">
    <property type="protein sequence ID" value="AHH04109.1"/>
    <property type="molecule type" value="Genomic_DNA"/>
</dbReference>
<dbReference type="Gene3D" id="1.10.3160.10">
    <property type="entry name" value="Bbcrasp-1"/>
    <property type="match status" value="1"/>
</dbReference>
<keyword evidence="2" id="KW-0812">Transmembrane</keyword>
<name>W5SAH9_9SPIR</name>
<dbReference type="InterPro" id="IPR008421">
    <property type="entry name" value="Borrelia_lipoprotein_PFam54/60"/>
</dbReference>
<evidence type="ECO:0000256" key="1">
    <source>
        <dbReference type="SAM" id="MobiDB-lite"/>
    </source>
</evidence>
<accession>W5SAH9</accession>
<geneLocation type="plasmid" evidence="3">
    <name>unnamed</name>
</geneLocation>
<evidence type="ECO:0000313" key="3">
    <source>
        <dbReference type="EMBL" id="AHH04109.1"/>
    </source>
</evidence>
<proteinExistence type="predicted"/>
<protein>
    <submittedName>
        <fullName evidence="3">Putative membrane spanning protein</fullName>
    </submittedName>
</protein>
<dbReference type="HOGENOM" id="CLU_062986_0_1_12"/>
<keyword evidence="3" id="KW-0614">Plasmid</keyword>
<dbReference type="Pfam" id="PF05714">
    <property type="entry name" value="PFam54_60"/>
    <property type="match status" value="1"/>
</dbReference>
<feature type="transmembrane region" description="Helical" evidence="2">
    <location>
        <begin position="15"/>
        <end position="36"/>
    </location>
</feature>
<organism evidence="3">
    <name type="scientific">Borrelia nietonii YOR</name>
    <dbReference type="NCBI Taxonomy" id="1293576"/>
    <lineage>
        <taxon>Bacteria</taxon>
        <taxon>Pseudomonadati</taxon>
        <taxon>Spirochaetota</taxon>
        <taxon>Spirochaetia</taxon>
        <taxon>Spirochaetales</taxon>
        <taxon>Borreliaceae</taxon>
        <taxon>Borrelia</taxon>
        <taxon>Borrelia nietonii</taxon>
    </lineage>
</organism>
<feature type="region of interest" description="Disordered" evidence="1">
    <location>
        <begin position="77"/>
        <end position="116"/>
    </location>
</feature>
<keyword evidence="2" id="KW-1133">Transmembrane helix</keyword>
<gene>
    <name evidence="3" type="ORF">BHY_1158</name>
</gene>
<sequence length="346" mass="39463">MIFKLNKYIVFYNNYYLLILLLIILTNIFNKYLIYLFNLENKENILKYKIFIIFILAGLFIPLLALVSCNPKPEKTEGVKLNANTPTPKPDNPDGEVIDPNGEVIDPNGGAADQQDEAEKQRIINTLIKFIHQVIKDKINLHNNAAWNEVGEDYNISGANQLFDVIEYDNAQSQKTKYNVNNDESKTARREMYLGFDYEKDYIKAFGALANKMAAAQNVQMKTELANMVKKIRQYASAFYFTAFNPLINKKDKLMELDLSDIETLGTKFQAIRSASGNIFSKFVYSIYSNYDENIEIGTAKHTLQDNATAEEIQAYLNGKFTPIESYFDTVIKEAPDIAGILNKIQ</sequence>
<dbReference type="AlphaFoldDB" id="W5SAH9"/>
<keyword evidence="2" id="KW-0472">Membrane</keyword>
<feature type="transmembrane region" description="Helical" evidence="2">
    <location>
        <begin position="48"/>
        <end position="67"/>
    </location>
</feature>